<feature type="region of interest" description="Disordered" evidence="1">
    <location>
        <begin position="48"/>
        <end position="81"/>
    </location>
</feature>
<feature type="compositionally biased region" description="Basic and acidic residues" evidence="1">
    <location>
        <begin position="72"/>
        <end position="81"/>
    </location>
</feature>
<dbReference type="EMBL" id="JAFNEN010001143">
    <property type="protein sequence ID" value="KAG8174788.1"/>
    <property type="molecule type" value="Genomic_DNA"/>
</dbReference>
<accession>A0AAV6TSR3</accession>
<dbReference type="SUPFAM" id="SSF81321">
    <property type="entry name" value="Family A G protein-coupled receptor-like"/>
    <property type="match status" value="1"/>
</dbReference>
<sequence length="81" mass="9326">MSNSCYNPIVYYVMNSRFRGYFQEVMYMNSLCHKSSYTTGCGENGMPPPAKGSLITSKKTRSCRLSQLRSLKNRERNETPK</sequence>
<gene>
    <name evidence="2" type="ORF">JTE90_013188</name>
</gene>
<dbReference type="AlphaFoldDB" id="A0AAV6TSR3"/>
<proteinExistence type="predicted"/>
<name>A0AAV6TSR3_9ARAC</name>
<evidence type="ECO:0000313" key="2">
    <source>
        <dbReference type="EMBL" id="KAG8174788.1"/>
    </source>
</evidence>
<evidence type="ECO:0000313" key="3">
    <source>
        <dbReference type="Proteomes" id="UP000827092"/>
    </source>
</evidence>
<reference evidence="2 3" key="1">
    <citation type="journal article" date="2022" name="Nat. Ecol. Evol.">
        <title>A masculinizing supergene underlies an exaggerated male reproductive morph in a spider.</title>
        <authorList>
            <person name="Hendrickx F."/>
            <person name="De Corte Z."/>
            <person name="Sonet G."/>
            <person name="Van Belleghem S.M."/>
            <person name="Kostlbacher S."/>
            <person name="Vangestel C."/>
        </authorList>
    </citation>
    <scope>NUCLEOTIDE SEQUENCE [LARGE SCALE GENOMIC DNA]</scope>
    <source>
        <strain evidence="2">W744_W776</strain>
    </source>
</reference>
<organism evidence="2 3">
    <name type="scientific">Oedothorax gibbosus</name>
    <dbReference type="NCBI Taxonomy" id="931172"/>
    <lineage>
        <taxon>Eukaryota</taxon>
        <taxon>Metazoa</taxon>
        <taxon>Ecdysozoa</taxon>
        <taxon>Arthropoda</taxon>
        <taxon>Chelicerata</taxon>
        <taxon>Arachnida</taxon>
        <taxon>Araneae</taxon>
        <taxon>Araneomorphae</taxon>
        <taxon>Entelegynae</taxon>
        <taxon>Araneoidea</taxon>
        <taxon>Linyphiidae</taxon>
        <taxon>Erigoninae</taxon>
        <taxon>Oedothorax</taxon>
    </lineage>
</organism>
<keyword evidence="3" id="KW-1185">Reference proteome</keyword>
<protein>
    <submittedName>
        <fullName evidence="2">Uncharacterized protein</fullName>
    </submittedName>
</protein>
<comment type="caution">
    <text evidence="2">The sequence shown here is derived from an EMBL/GenBank/DDBJ whole genome shotgun (WGS) entry which is preliminary data.</text>
</comment>
<evidence type="ECO:0000256" key="1">
    <source>
        <dbReference type="SAM" id="MobiDB-lite"/>
    </source>
</evidence>
<dbReference type="Proteomes" id="UP000827092">
    <property type="component" value="Unassembled WGS sequence"/>
</dbReference>
<dbReference type="Gene3D" id="1.20.1070.10">
    <property type="entry name" value="Rhodopsin 7-helix transmembrane proteins"/>
    <property type="match status" value="1"/>
</dbReference>